<keyword evidence="6" id="KW-0804">Transcription</keyword>
<dbReference type="InterPro" id="IPR043425">
    <property type="entry name" value="NusG-like"/>
</dbReference>
<feature type="region of interest" description="Disordered" evidence="7">
    <location>
        <begin position="1"/>
        <end position="75"/>
    </location>
</feature>
<feature type="region of interest" description="Disordered" evidence="7">
    <location>
        <begin position="82"/>
        <end position="101"/>
    </location>
</feature>
<dbReference type="InterPro" id="IPR014722">
    <property type="entry name" value="Rib_uL2_dom2"/>
</dbReference>
<evidence type="ECO:0000256" key="5">
    <source>
        <dbReference type="ARBA" id="ARBA00023015"/>
    </source>
</evidence>
<evidence type="ECO:0000256" key="3">
    <source>
        <dbReference type="ARBA" id="ARBA00022640"/>
    </source>
</evidence>
<dbReference type="SMART" id="SM00738">
    <property type="entry name" value="NGN"/>
    <property type="match status" value="1"/>
</dbReference>
<dbReference type="SUPFAM" id="SSF82679">
    <property type="entry name" value="N-utilization substance G protein NusG, N-terminal domain"/>
    <property type="match status" value="1"/>
</dbReference>
<dbReference type="EMBL" id="FN649755">
    <property type="protein sequence ID" value="CBJ28432.1"/>
    <property type="molecule type" value="Genomic_DNA"/>
</dbReference>
<keyword evidence="4" id="KW-0889">Transcription antitermination</keyword>
<reference evidence="9 10" key="1">
    <citation type="journal article" date="2010" name="Nature">
        <title>The Ectocarpus genome and the independent evolution of multicellularity in brown algae.</title>
        <authorList>
            <person name="Cock J.M."/>
            <person name="Sterck L."/>
            <person name="Rouze P."/>
            <person name="Scornet D."/>
            <person name="Allen A.E."/>
            <person name="Amoutzias G."/>
            <person name="Anthouard V."/>
            <person name="Artiguenave F."/>
            <person name="Aury J.M."/>
            <person name="Badger J.H."/>
            <person name="Beszteri B."/>
            <person name="Billiau K."/>
            <person name="Bonnet E."/>
            <person name="Bothwell J.H."/>
            <person name="Bowler C."/>
            <person name="Boyen C."/>
            <person name="Brownlee C."/>
            <person name="Carrano C.J."/>
            <person name="Charrier B."/>
            <person name="Cho G.Y."/>
            <person name="Coelho S.M."/>
            <person name="Collen J."/>
            <person name="Corre E."/>
            <person name="Da Silva C."/>
            <person name="Delage L."/>
            <person name="Delaroque N."/>
            <person name="Dittami S.M."/>
            <person name="Doulbeau S."/>
            <person name="Elias M."/>
            <person name="Farnham G."/>
            <person name="Gachon C.M."/>
            <person name="Gschloessl B."/>
            <person name="Heesch S."/>
            <person name="Jabbari K."/>
            <person name="Jubin C."/>
            <person name="Kawai H."/>
            <person name="Kimura K."/>
            <person name="Kloareg B."/>
            <person name="Kupper F.C."/>
            <person name="Lang D."/>
            <person name="Le Bail A."/>
            <person name="Leblanc C."/>
            <person name="Lerouge P."/>
            <person name="Lohr M."/>
            <person name="Lopez P.J."/>
            <person name="Martens C."/>
            <person name="Maumus F."/>
            <person name="Michel G."/>
            <person name="Miranda-Saavedra D."/>
            <person name="Morales J."/>
            <person name="Moreau H."/>
            <person name="Motomura T."/>
            <person name="Nagasato C."/>
            <person name="Napoli C.A."/>
            <person name="Nelson D.R."/>
            <person name="Nyvall-Collen P."/>
            <person name="Peters A.F."/>
            <person name="Pommier C."/>
            <person name="Potin P."/>
            <person name="Poulain J."/>
            <person name="Quesneville H."/>
            <person name="Read B."/>
            <person name="Rensing S.A."/>
            <person name="Ritter A."/>
            <person name="Rousvoal S."/>
            <person name="Samanta M."/>
            <person name="Samson G."/>
            <person name="Schroeder D.C."/>
            <person name="Segurens B."/>
            <person name="Strittmatter M."/>
            <person name="Tonon T."/>
            <person name="Tregear J.W."/>
            <person name="Valentin K."/>
            <person name="von Dassow P."/>
            <person name="Yamagishi T."/>
            <person name="Van de Peer Y."/>
            <person name="Wincker P."/>
        </authorList>
    </citation>
    <scope>NUCLEOTIDE SEQUENCE [LARGE SCALE GENOMIC DNA]</scope>
    <source>
        <strain evidence="10">Ec32 / CCAP1310/4</strain>
    </source>
</reference>
<sequence>MTPEEAAAKRKAAALKRKQIRDNMTPEEKAAKKEAAALKRKEKLANMTPEEKAAKKAAAELRRAMKPKPTLEEVAAKKEAMALRRKEKKEREQREWEEQEAKKRFERLAGASLTIEDLEAGRGTADGGAGSVKISDSAPSGKRLGVEDSDEEEFEGWEFVEEGEEDDETEEVPYWEGEAPKYDEDGTIQGLEKGGLRVANAALTTKDDTIGVKVPTDEEFHWYLLRCFATYEVRCRNSVESYLEGAGLGDRVEEIWVPCRQVPKQVGTKVTFKEEPIYQGYIYCKVKMSLEVRDIVNDMDRIVGFVGEARDEDKKLIPERMEPEDIEGIKASEKALGANKIPQLLGVGDLVEISEGPFALKKGEVSKIKDGEYVVKVNTFGRNSDVRLDWDGVRKLTELEVETWFEETRRAMDATYMERQSGRGGRGRRRRGGGGFVYDSDSGYEPGRGRGGGRGGRGRGETAAAGGRGLRGFDEDDEQAADRRRFMEKDLAMWEAEAAKPETRVRRPTGDRVDAELPEEAFESNRDADDFFDSLDSILGEDARKGPALPGARAQGPSVVERAHAVAEHKKRLDTDGFDFSSPDFQDPNSSKIRPRGSTGSAGLLEPGVSRVSRDARPAAGLSSIGTAAGGSDGDDDDDLFASLMKELKESPPASAAAGRQEFEDLLAGLESSSPPPPAAARRSSSPRGTGGPADRIGDLEGDPLSAWGEGGGVGVGGGGAAGSSPVAAGPRRGAAPPPPPRAGGVDGDFEELLAGLERGEGLDAAAAAASASSPLPDVEESFDEIDDLFSGLGQMGAKTNSKANGPSKSPPRPINGRDRVTT</sequence>
<proteinExistence type="predicted"/>
<evidence type="ECO:0000256" key="4">
    <source>
        <dbReference type="ARBA" id="ARBA00022814"/>
    </source>
</evidence>
<feature type="region of interest" description="Disordered" evidence="7">
    <location>
        <begin position="418"/>
        <end position="479"/>
    </location>
</feature>
<keyword evidence="5" id="KW-0805">Transcription regulation</keyword>
<dbReference type="EMBL" id="FN647737">
    <property type="protein sequence ID" value="CBJ28432.1"/>
    <property type="molecule type" value="Genomic_DNA"/>
</dbReference>
<feature type="compositionally biased region" description="Polar residues" evidence="7">
    <location>
        <begin position="798"/>
        <end position="808"/>
    </location>
</feature>
<keyword evidence="10" id="KW-1185">Reference proteome</keyword>
<dbReference type="Pfam" id="PF02357">
    <property type="entry name" value="NusG"/>
    <property type="match status" value="1"/>
</dbReference>
<protein>
    <submittedName>
        <fullName evidence="9">Transcription antitermination protein</fullName>
    </submittedName>
</protein>
<feature type="compositionally biased region" description="Basic and acidic residues" evidence="7">
    <location>
        <begin position="49"/>
        <end position="75"/>
    </location>
</feature>
<evidence type="ECO:0000256" key="2">
    <source>
        <dbReference type="ARBA" id="ARBA00022528"/>
    </source>
</evidence>
<feature type="region of interest" description="Disordered" evidence="7">
    <location>
        <begin position="543"/>
        <end position="758"/>
    </location>
</feature>
<dbReference type="InterPro" id="IPR008991">
    <property type="entry name" value="Translation_prot_SH3-like_sf"/>
</dbReference>
<dbReference type="AlphaFoldDB" id="D7FH57"/>
<dbReference type="GO" id="GO:0009507">
    <property type="term" value="C:chloroplast"/>
    <property type="evidence" value="ECO:0007669"/>
    <property type="project" value="UniProtKB-SubCell"/>
</dbReference>
<keyword evidence="3" id="KW-0934">Plastid</keyword>
<evidence type="ECO:0000313" key="9">
    <source>
        <dbReference type="EMBL" id="CBJ28432.1"/>
    </source>
</evidence>
<feature type="compositionally biased region" description="Gly residues" evidence="7">
    <location>
        <begin position="709"/>
        <end position="722"/>
    </location>
</feature>
<evidence type="ECO:0000256" key="6">
    <source>
        <dbReference type="ARBA" id="ARBA00023163"/>
    </source>
</evidence>
<evidence type="ECO:0000256" key="7">
    <source>
        <dbReference type="SAM" id="MobiDB-lite"/>
    </source>
</evidence>
<dbReference type="CDD" id="cd09890">
    <property type="entry name" value="NGN_plant"/>
    <property type="match status" value="1"/>
</dbReference>
<dbReference type="OrthoDB" id="445357at2759"/>
<feature type="compositionally biased region" description="Basic residues" evidence="7">
    <location>
        <begin position="9"/>
        <end position="19"/>
    </location>
</feature>
<comment type="subcellular location">
    <subcellularLocation>
        <location evidence="1">Plastid</location>
        <location evidence="1">Chloroplast</location>
    </subcellularLocation>
</comment>
<dbReference type="GO" id="GO:0031564">
    <property type="term" value="P:transcription antitermination"/>
    <property type="evidence" value="ECO:0007669"/>
    <property type="project" value="UniProtKB-KW"/>
</dbReference>
<dbReference type="Proteomes" id="UP000002630">
    <property type="component" value="Linkage Group LG30"/>
</dbReference>
<keyword evidence="2" id="KW-0150">Chloroplast</keyword>
<accession>D7FH57</accession>
<dbReference type="InterPro" id="IPR036735">
    <property type="entry name" value="NGN_dom_sf"/>
</dbReference>
<dbReference type="Gene3D" id="2.30.30.30">
    <property type="match status" value="1"/>
</dbReference>
<feature type="compositionally biased region" description="Basic and acidic residues" evidence="7">
    <location>
        <begin position="20"/>
        <end position="39"/>
    </location>
</feature>
<feature type="compositionally biased region" description="Polar residues" evidence="7">
    <location>
        <begin position="583"/>
        <end position="592"/>
    </location>
</feature>
<dbReference type="InterPro" id="IPR006645">
    <property type="entry name" value="NGN-like_dom"/>
</dbReference>
<organism evidence="9 10">
    <name type="scientific">Ectocarpus siliculosus</name>
    <name type="common">Brown alga</name>
    <name type="synonym">Conferva siliculosa</name>
    <dbReference type="NCBI Taxonomy" id="2880"/>
    <lineage>
        <taxon>Eukaryota</taxon>
        <taxon>Sar</taxon>
        <taxon>Stramenopiles</taxon>
        <taxon>Ochrophyta</taxon>
        <taxon>PX clade</taxon>
        <taxon>Phaeophyceae</taxon>
        <taxon>Ectocarpales</taxon>
        <taxon>Ectocarpaceae</taxon>
        <taxon>Ectocarpus</taxon>
    </lineage>
</organism>
<feature type="region of interest" description="Disordered" evidence="7">
    <location>
        <begin position="792"/>
        <end position="823"/>
    </location>
</feature>
<gene>
    <name evidence="9" type="ORF">Esi_0105_0045</name>
</gene>
<dbReference type="PANTHER" id="PTHR30265:SF4">
    <property type="entry name" value="KOW MOTIF FAMILY PROTEIN, EXPRESSED"/>
    <property type="match status" value="1"/>
</dbReference>
<evidence type="ECO:0000256" key="1">
    <source>
        <dbReference type="ARBA" id="ARBA00004229"/>
    </source>
</evidence>
<evidence type="ECO:0000313" key="10">
    <source>
        <dbReference type="Proteomes" id="UP000002630"/>
    </source>
</evidence>
<name>D7FH57_ECTSI</name>
<dbReference type="CDD" id="cd06091">
    <property type="entry name" value="KOW_NusG"/>
    <property type="match status" value="1"/>
</dbReference>
<dbReference type="GO" id="GO:0006354">
    <property type="term" value="P:DNA-templated transcription elongation"/>
    <property type="evidence" value="ECO:0007669"/>
    <property type="project" value="InterPro"/>
</dbReference>
<feature type="compositionally biased region" description="Low complexity" evidence="7">
    <location>
        <begin position="723"/>
        <end position="735"/>
    </location>
</feature>
<dbReference type="Gene3D" id="3.30.70.940">
    <property type="entry name" value="NusG, N-terminal domain"/>
    <property type="match status" value="1"/>
</dbReference>
<dbReference type="PANTHER" id="PTHR30265">
    <property type="entry name" value="RHO-INTERACTING TRANSCRIPTION TERMINATION FACTOR NUSG"/>
    <property type="match status" value="1"/>
</dbReference>
<feature type="domain" description="NusG-like N-terminal" evidence="8">
    <location>
        <begin position="219"/>
        <end position="333"/>
    </location>
</feature>
<feature type="region of interest" description="Disordered" evidence="7">
    <location>
        <begin position="118"/>
        <end position="152"/>
    </location>
</feature>
<dbReference type="InParanoid" id="D7FH57"/>
<dbReference type="SUPFAM" id="SSF50104">
    <property type="entry name" value="Translation proteins SH3-like domain"/>
    <property type="match status" value="1"/>
</dbReference>
<feature type="compositionally biased region" description="Basic and acidic residues" evidence="7">
    <location>
        <begin position="561"/>
        <end position="575"/>
    </location>
</feature>
<evidence type="ECO:0000259" key="8">
    <source>
        <dbReference type="SMART" id="SM00738"/>
    </source>
</evidence>